<evidence type="ECO:0000313" key="2">
    <source>
        <dbReference type="Proteomes" id="UP001157502"/>
    </source>
</evidence>
<protein>
    <submittedName>
        <fullName evidence="1">Uncharacterized protein</fullName>
    </submittedName>
</protein>
<dbReference type="Proteomes" id="UP001157502">
    <property type="component" value="Chromosome 6"/>
</dbReference>
<organism evidence="1 2">
    <name type="scientific">Dallia pectoralis</name>
    <name type="common">Alaska blackfish</name>
    <dbReference type="NCBI Taxonomy" id="75939"/>
    <lineage>
        <taxon>Eukaryota</taxon>
        <taxon>Metazoa</taxon>
        <taxon>Chordata</taxon>
        <taxon>Craniata</taxon>
        <taxon>Vertebrata</taxon>
        <taxon>Euteleostomi</taxon>
        <taxon>Actinopterygii</taxon>
        <taxon>Neopterygii</taxon>
        <taxon>Teleostei</taxon>
        <taxon>Protacanthopterygii</taxon>
        <taxon>Esociformes</taxon>
        <taxon>Umbridae</taxon>
        <taxon>Dallia</taxon>
    </lineage>
</organism>
<gene>
    <name evidence="1" type="ORF">DPEC_G00073200</name>
</gene>
<name>A0ACC2H3L4_DALPE</name>
<proteinExistence type="predicted"/>
<reference evidence="1" key="1">
    <citation type="submission" date="2021-05" db="EMBL/GenBank/DDBJ databases">
        <authorList>
            <person name="Pan Q."/>
            <person name="Jouanno E."/>
            <person name="Zahm M."/>
            <person name="Klopp C."/>
            <person name="Cabau C."/>
            <person name="Louis A."/>
            <person name="Berthelot C."/>
            <person name="Parey E."/>
            <person name="Roest Crollius H."/>
            <person name="Montfort J."/>
            <person name="Robinson-Rechavi M."/>
            <person name="Bouchez O."/>
            <person name="Lampietro C."/>
            <person name="Lopez Roques C."/>
            <person name="Donnadieu C."/>
            <person name="Postlethwait J."/>
            <person name="Bobe J."/>
            <person name="Dillon D."/>
            <person name="Chandos A."/>
            <person name="von Hippel F."/>
            <person name="Guiguen Y."/>
        </authorList>
    </citation>
    <scope>NUCLEOTIDE SEQUENCE</scope>
    <source>
        <strain evidence="1">YG-Jan2019</strain>
    </source>
</reference>
<accession>A0ACC2H3L4</accession>
<evidence type="ECO:0000313" key="1">
    <source>
        <dbReference type="EMBL" id="KAJ8010265.1"/>
    </source>
</evidence>
<dbReference type="EMBL" id="CM055733">
    <property type="protein sequence ID" value="KAJ8010265.1"/>
    <property type="molecule type" value="Genomic_DNA"/>
</dbReference>
<keyword evidence="2" id="KW-1185">Reference proteome</keyword>
<sequence length="168" mass="18340">MRIPGSEQPRGLATQQHAGPPPKRAAYFLHSARQEQPRSEKKCAARTSSVPVWDEATGRGQEAPTAAREKERVQCSRATGGKPRGPTGGTETWIQKNGAIMTHGHSRGGIELCGSVSAAERPSTLCYDDVTSRKVKAFLYTDSGLKKSTKWPFTLALEREAPHSLERE</sequence>
<comment type="caution">
    <text evidence="1">The sequence shown here is derived from an EMBL/GenBank/DDBJ whole genome shotgun (WGS) entry which is preliminary data.</text>
</comment>